<sequence length="257" mass="29231">MEERTCGTCGYATHNEQSFKRHMARKVVCGDGKAGEQVGVINVSQIVENDSQIAQNNSASPENISMCPGNISHRTCDLCKKLFKNVQSFRNHKSRATCMNEKNDPCQCTRCLKVFKNAHTKRSHMSRNTCVAASVPEVPPLRQRRRRPKNPDDQKRNLWVQQFGNAFEANCLCGQTMTPCWGGNPKSHLCHIKSHSNGGSMDDTNLYWACHRCNGNSVQDFLTEILERYGKDSKTYQLFKTDFQRLGKIFEEITFTE</sequence>
<dbReference type="CDD" id="cd00085">
    <property type="entry name" value="HNHc"/>
    <property type="match status" value="1"/>
</dbReference>
<evidence type="ECO:0000313" key="1">
    <source>
        <dbReference type="EMBL" id="QHU14729.1"/>
    </source>
</evidence>
<dbReference type="Gene3D" id="1.10.30.50">
    <property type="match status" value="1"/>
</dbReference>
<dbReference type="InterPro" id="IPR003615">
    <property type="entry name" value="HNH_nuc"/>
</dbReference>
<protein>
    <submittedName>
        <fullName evidence="1">Uncharacterized protein</fullName>
    </submittedName>
</protein>
<organism evidence="1">
    <name type="scientific">viral metagenome</name>
    <dbReference type="NCBI Taxonomy" id="1070528"/>
    <lineage>
        <taxon>unclassified sequences</taxon>
        <taxon>metagenomes</taxon>
        <taxon>organismal metagenomes</taxon>
    </lineage>
</organism>
<dbReference type="AlphaFoldDB" id="A0A6C0KAM2"/>
<proteinExistence type="predicted"/>
<accession>A0A6C0KAM2</accession>
<reference evidence="1" key="1">
    <citation type="journal article" date="2020" name="Nature">
        <title>Giant virus diversity and host interactions through global metagenomics.</title>
        <authorList>
            <person name="Schulz F."/>
            <person name="Roux S."/>
            <person name="Paez-Espino D."/>
            <person name="Jungbluth S."/>
            <person name="Walsh D.A."/>
            <person name="Denef V.J."/>
            <person name="McMahon K.D."/>
            <person name="Konstantinidis K.T."/>
            <person name="Eloe-Fadrosh E.A."/>
            <person name="Kyrpides N.C."/>
            <person name="Woyke T."/>
        </authorList>
    </citation>
    <scope>NUCLEOTIDE SEQUENCE</scope>
    <source>
        <strain evidence="1">GVMAG-S-1102113-126</strain>
    </source>
</reference>
<dbReference type="EMBL" id="MN740846">
    <property type="protein sequence ID" value="QHU14729.1"/>
    <property type="molecule type" value="Genomic_DNA"/>
</dbReference>
<name>A0A6C0KAM2_9ZZZZ</name>